<feature type="compositionally biased region" description="Polar residues" evidence="1">
    <location>
        <begin position="68"/>
        <end position="77"/>
    </location>
</feature>
<feature type="region of interest" description="Disordered" evidence="1">
    <location>
        <begin position="15"/>
        <end position="90"/>
    </location>
</feature>
<keyword evidence="2" id="KW-1133">Transmembrane helix</keyword>
<keyword evidence="2" id="KW-0472">Membrane</keyword>
<reference evidence="3" key="1">
    <citation type="submission" date="2021-05" db="EMBL/GenBank/DDBJ databases">
        <title>The genome of the haptophyte Pavlova lutheri (Diacronema luteri, Pavlovales) - a model for lipid biosynthesis in eukaryotic algae.</title>
        <authorList>
            <person name="Hulatt C.J."/>
            <person name="Posewitz M.C."/>
        </authorList>
    </citation>
    <scope>NUCLEOTIDE SEQUENCE</scope>
    <source>
        <strain evidence="3">NIVA-4/92</strain>
    </source>
</reference>
<comment type="caution">
    <text evidence="3">The sequence shown here is derived from an EMBL/GenBank/DDBJ whole genome shotgun (WGS) entry which is preliminary data.</text>
</comment>
<feature type="transmembrane region" description="Helical" evidence="2">
    <location>
        <begin position="94"/>
        <end position="116"/>
    </location>
</feature>
<keyword evidence="2" id="KW-0812">Transmembrane</keyword>
<feature type="compositionally biased region" description="Low complexity" evidence="1">
    <location>
        <begin position="226"/>
        <end position="277"/>
    </location>
</feature>
<feature type="region of interest" description="Disordered" evidence="1">
    <location>
        <begin position="198"/>
        <end position="277"/>
    </location>
</feature>
<protein>
    <submittedName>
        <fullName evidence="3">Uncharacterized protein</fullName>
    </submittedName>
</protein>
<organism evidence="3 4">
    <name type="scientific">Diacronema lutheri</name>
    <name type="common">Unicellular marine alga</name>
    <name type="synonym">Monochrysis lutheri</name>
    <dbReference type="NCBI Taxonomy" id="2081491"/>
    <lineage>
        <taxon>Eukaryota</taxon>
        <taxon>Haptista</taxon>
        <taxon>Haptophyta</taxon>
        <taxon>Pavlovophyceae</taxon>
        <taxon>Pavlovales</taxon>
        <taxon>Pavlovaceae</taxon>
        <taxon>Diacronema</taxon>
    </lineage>
</organism>
<feature type="compositionally biased region" description="Basic and acidic residues" evidence="1">
    <location>
        <begin position="198"/>
        <end position="225"/>
    </location>
</feature>
<proteinExistence type="predicted"/>
<evidence type="ECO:0000313" key="3">
    <source>
        <dbReference type="EMBL" id="KAG8460885.1"/>
    </source>
</evidence>
<gene>
    <name evidence="3" type="ORF">KFE25_010636</name>
</gene>
<accession>A0A8J5XL71</accession>
<dbReference type="AlphaFoldDB" id="A0A8J5XL71"/>
<evidence type="ECO:0000256" key="2">
    <source>
        <dbReference type="SAM" id="Phobius"/>
    </source>
</evidence>
<keyword evidence="4" id="KW-1185">Reference proteome</keyword>
<sequence>MDARVWEAKLGHMTLAEAPRDGTPSKLPRRFGKQQRAGAEADALANLRVAPDTLESGGVADGKGASSAGHTPSTSGAASPRDGRRTSPTTHTRARALGALLLIVLAVGAAGTLFLARGRRGGGVDALGGATAGGRAELAAIEADLGALRERLRQAEDAPRVVEARLASLRARFDAEGSSTRAQVAELEAHLRRVEADERVRAEREARTAHAAEADGRAHFEERARAATAATPRDARSASTDPGAAVHAADAAALRPAGGETPSARAPAAPTGAPSAPPADAAVTLLFEFAPTPLLGPAASIFWVADGVTDVELWYADIHQGRAPLAQRTKPGERWRVRDLHSGNHLLSVTAPAAGTMVAPIQPAHGDVSVELHRPDLALRARAARTDRIGGGGGELRGGASGTLVVDDVDASRTEVGEAGADADARVYRLKRSHARGALLAAADGGGGAAAGGADEAMRALALRSAIDGGSLLGMLPLGGRLAALEVRPGDAFLAVGSDGKVCLAYNVTHELHQHVNVRCARSSAGSLAPPPLVRVEFLLDDGAAAEASLLRLSEMPFAWHVHAQLAPRRPLSVITEPGERWQVRTRGGLGPVLADVVASARAFQRISIPAVAL</sequence>
<dbReference type="Proteomes" id="UP000751190">
    <property type="component" value="Unassembled WGS sequence"/>
</dbReference>
<evidence type="ECO:0000313" key="4">
    <source>
        <dbReference type="Proteomes" id="UP000751190"/>
    </source>
</evidence>
<dbReference type="EMBL" id="JAGTXO010000029">
    <property type="protein sequence ID" value="KAG8460885.1"/>
    <property type="molecule type" value="Genomic_DNA"/>
</dbReference>
<name>A0A8J5XL71_DIALT</name>
<evidence type="ECO:0000256" key="1">
    <source>
        <dbReference type="SAM" id="MobiDB-lite"/>
    </source>
</evidence>